<accession>A0A9D4KYN8</accession>
<reference evidence="2" key="2">
    <citation type="submission" date="2020-11" db="EMBL/GenBank/DDBJ databases">
        <authorList>
            <person name="McCartney M.A."/>
            <person name="Auch B."/>
            <person name="Kono T."/>
            <person name="Mallez S."/>
            <person name="Becker A."/>
            <person name="Gohl D.M."/>
            <person name="Silverstein K.A.T."/>
            <person name="Koren S."/>
            <person name="Bechman K.B."/>
            <person name="Herman A."/>
            <person name="Abrahante J.E."/>
            <person name="Garbe J."/>
        </authorList>
    </citation>
    <scope>NUCLEOTIDE SEQUENCE</scope>
    <source>
        <strain evidence="2">Duluth1</strain>
        <tissue evidence="2">Whole animal</tissue>
    </source>
</reference>
<dbReference type="EMBL" id="JAIWYP010000003">
    <property type="protein sequence ID" value="KAH3848572.1"/>
    <property type="molecule type" value="Genomic_DNA"/>
</dbReference>
<reference evidence="2" key="1">
    <citation type="journal article" date="2019" name="bioRxiv">
        <title>The Genome of the Zebra Mussel, Dreissena polymorpha: A Resource for Invasive Species Research.</title>
        <authorList>
            <person name="McCartney M.A."/>
            <person name="Auch B."/>
            <person name="Kono T."/>
            <person name="Mallez S."/>
            <person name="Zhang Y."/>
            <person name="Obille A."/>
            <person name="Becker A."/>
            <person name="Abrahante J.E."/>
            <person name="Garbe J."/>
            <person name="Badalamenti J.P."/>
            <person name="Herman A."/>
            <person name="Mangelson H."/>
            <person name="Liachko I."/>
            <person name="Sullivan S."/>
            <person name="Sone E.D."/>
            <person name="Koren S."/>
            <person name="Silverstein K.A.T."/>
            <person name="Beckman K.B."/>
            <person name="Gohl D.M."/>
        </authorList>
    </citation>
    <scope>NUCLEOTIDE SEQUENCE</scope>
    <source>
        <strain evidence="2">Duluth1</strain>
        <tissue evidence="2">Whole animal</tissue>
    </source>
</reference>
<comment type="caution">
    <text evidence="2">The sequence shown here is derived from an EMBL/GenBank/DDBJ whole genome shotgun (WGS) entry which is preliminary data.</text>
</comment>
<feature type="region of interest" description="Disordered" evidence="1">
    <location>
        <begin position="157"/>
        <end position="179"/>
    </location>
</feature>
<dbReference type="Proteomes" id="UP000828390">
    <property type="component" value="Unassembled WGS sequence"/>
</dbReference>
<dbReference type="AlphaFoldDB" id="A0A9D4KYN8"/>
<evidence type="ECO:0000313" key="2">
    <source>
        <dbReference type="EMBL" id="KAH3848572.1"/>
    </source>
</evidence>
<evidence type="ECO:0000313" key="3">
    <source>
        <dbReference type="Proteomes" id="UP000828390"/>
    </source>
</evidence>
<proteinExistence type="predicted"/>
<protein>
    <submittedName>
        <fullName evidence="2">Uncharacterized protein</fullName>
    </submittedName>
</protein>
<keyword evidence="3" id="KW-1185">Reference proteome</keyword>
<organism evidence="2 3">
    <name type="scientific">Dreissena polymorpha</name>
    <name type="common">Zebra mussel</name>
    <name type="synonym">Mytilus polymorpha</name>
    <dbReference type="NCBI Taxonomy" id="45954"/>
    <lineage>
        <taxon>Eukaryota</taxon>
        <taxon>Metazoa</taxon>
        <taxon>Spiralia</taxon>
        <taxon>Lophotrochozoa</taxon>
        <taxon>Mollusca</taxon>
        <taxon>Bivalvia</taxon>
        <taxon>Autobranchia</taxon>
        <taxon>Heteroconchia</taxon>
        <taxon>Euheterodonta</taxon>
        <taxon>Imparidentia</taxon>
        <taxon>Neoheterodontei</taxon>
        <taxon>Myida</taxon>
        <taxon>Dreissenoidea</taxon>
        <taxon>Dreissenidae</taxon>
        <taxon>Dreissena</taxon>
    </lineage>
</organism>
<sequence>MQLHAVVGQGVRCDDWRTEQTRKPTPSAAVTVHADIQNEIEVSVQIASESVIADGDLEAPTPSASIGSIEEGQPEREPLIGTETNIGEYVAAVYENQWLYVLHRFTKAFSDREVDVITYFMKTNIHKLRANHGSGGPGMVARVREIWSELLTGTKNAKSEVSRKRNHAAATGGGPPLPELSQTSQAVASLFATSASFHGIVDDADTVIETKSATPVTPPSPSFLGLPMIDIITAMDIPDPFGVAEIVDDTTSVPSASSEMSSDRIRKREIIMHWRGSGSQNMKNITKKEFSSSDIERIIDIFKSGADGGAVNTVLGPVKEAIMDVVGRGSSNIVEIGEHTFDSGFLQLDAFGDSPGASQRTQTASVVHLTTAALNIICAPCLLFDNKKANALASLPFHDWKNLSTVVKRDLGDSHNASVAMSENFVDVMEGTKDSINDGDVKAGEHVRSILRFEFILTLVNCDHELSSLVGLTAILQEVDMDLIETVREAGVVTSIRRAERQDDAVGV</sequence>
<name>A0A9D4KYN8_DREPO</name>
<evidence type="ECO:0000256" key="1">
    <source>
        <dbReference type="SAM" id="MobiDB-lite"/>
    </source>
</evidence>
<gene>
    <name evidence="2" type="ORF">DPMN_090950</name>
</gene>